<dbReference type="Pfam" id="PF01391">
    <property type="entry name" value="Collagen"/>
    <property type="match status" value="1"/>
</dbReference>
<evidence type="ECO:0000313" key="4">
    <source>
        <dbReference type="Proteomes" id="UP001159405"/>
    </source>
</evidence>
<feature type="domain" description="CTHRC1 C-terminal" evidence="2">
    <location>
        <begin position="164"/>
        <end position="206"/>
    </location>
</feature>
<feature type="region of interest" description="Disordered" evidence="1">
    <location>
        <begin position="27"/>
        <end position="70"/>
    </location>
</feature>
<feature type="non-terminal residue" evidence="3">
    <location>
        <position position="1"/>
    </location>
</feature>
<organism evidence="3 4">
    <name type="scientific">Porites lobata</name>
    <dbReference type="NCBI Taxonomy" id="104759"/>
    <lineage>
        <taxon>Eukaryota</taxon>
        <taxon>Metazoa</taxon>
        <taxon>Cnidaria</taxon>
        <taxon>Anthozoa</taxon>
        <taxon>Hexacorallia</taxon>
        <taxon>Scleractinia</taxon>
        <taxon>Fungiina</taxon>
        <taxon>Poritidae</taxon>
        <taxon>Porites</taxon>
    </lineage>
</organism>
<protein>
    <recommendedName>
        <fullName evidence="2">CTHRC1 C-terminal domain-containing protein</fullName>
    </recommendedName>
</protein>
<dbReference type="InterPro" id="IPR008160">
    <property type="entry name" value="Collagen"/>
</dbReference>
<evidence type="ECO:0000313" key="3">
    <source>
        <dbReference type="EMBL" id="CAH3132540.1"/>
    </source>
</evidence>
<dbReference type="InterPro" id="IPR057873">
    <property type="entry name" value="CTHRC1_C"/>
</dbReference>
<evidence type="ECO:0000256" key="1">
    <source>
        <dbReference type="SAM" id="MobiDB-lite"/>
    </source>
</evidence>
<dbReference type="EMBL" id="CALNXK010000051">
    <property type="protein sequence ID" value="CAH3132540.1"/>
    <property type="molecule type" value="Genomic_DNA"/>
</dbReference>
<sequence>ILLFLNICITYNSSTCLQGSPGLPGRNGVNGHNGSPGRDGRDGAKGEKGVTGTPGSLGAKGEMGASGTDTDHRNWKQCAWKSSDGRDIGLIKALLYPHRIKLGYLNEITNLLLQDCQFAKTKDDTALRVVYQGNVAVGGCNNCCKRWFITFNGAECSDNYRPGFIEGYCNNIHKGKIRVGINIGNFAGYGNSDGNTGCISVSRLIIEEVPRSQ</sequence>
<accession>A0ABN8P7N1</accession>
<feature type="compositionally biased region" description="Basic and acidic residues" evidence="1">
    <location>
        <begin position="38"/>
        <end position="48"/>
    </location>
</feature>
<proteinExistence type="predicted"/>
<name>A0ABN8P7N1_9CNID</name>
<evidence type="ECO:0000259" key="2">
    <source>
        <dbReference type="Pfam" id="PF25815"/>
    </source>
</evidence>
<comment type="caution">
    <text evidence="3">The sequence shown here is derived from an EMBL/GenBank/DDBJ whole genome shotgun (WGS) entry which is preliminary data.</text>
</comment>
<reference evidence="3 4" key="1">
    <citation type="submission" date="2022-05" db="EMBL/GenBank/DDBJ databases">
        <authorList>
            <consortium name="Genoscope - CEA"/>
            <person name="William W."/>
        </authorList>
    </citation>
    <scope>NUCLEOTIDE SEQUENCE [LARGE SCALE GENOMIC DNA]</scope>
</reference>
<keyword evidence="4" id="KW-1185">Reference proteome</keyword>
<feature type="domain" description="CTHRC1 C-terminal" evidence="2">
    <location>
        <begin position="109"/>
        <end position="158"/>
    </location>
</feature>
<gene>
    <name evidence="3" type="ORF">PLOB_00035963</name>
</gene>
<dbReference type="Proteomes" id="UP001159405">
    <property type="component" value="Unassembled WGS sequence"/>
</dbReference>
<dbReference type="Pfam" id="PF25815">
    <property type="entry name" value="CTHRC1_C"/>
    <property type="match status" value="2"/>
</dbReference>